<feature type="transmembrane region" description="Helical" evidence="6">
    <location>
        <begin position="12"/>
        <end position="34"/>
    </location>
</feature>
<dbReference type="InterPro" id="IPR036259">
    <property type="entry name" value="MFS_trans_sf"/>
</dbReference>
<dbReference type="CDD" id="cd17324">
    <property type="entry name" value="MFS_NepI_like"/>
    <property type="match status" value="1"/>
</dbReference>
<keyword evidence="5 6" id="KW-0472">Membrane</keyword>
<feature type="transmembrane region" description="Helical" evidence="6">
    <location>
        <begin position="166"/>
        <end position="185"/>
    </location>
</feature>
<evidence type="ECO:0000256" key="2">
    <source>
        <dbReference type="ARBA" id="ARBA00022475"/>
    </source>
</evidence>
<dbReference type="SUPFAM" id="SSF103473">
    <property type="entry name" value="MFS general substrate transporter"/>
    <property type="match status" value="1"/>
</dbReference>
<evidence type="ECO:0000256" key="4">
    <source>
        <dbReference type="ARBA" id="ARBA00022989"/>
    </source>
</evidence>
<dbReference type="EMBL" id="JBHUGH010000009">
    <property type="protein sequence ID" value="MFD1913017.1"/>
    <property type="molecule type" value="Genomic_DNA"/>
</dbReference>
<evidence type="ECO:0000256" key="1">
    <source>
        <dbReference type="ARBA" id="ARBA00004651"/>
    </source>
</evidence>
<dbReference type="InterPro" id="IPR050189">
    <property type="entry name" value="MFS_Efflux_Transporters"/>
</dbReference>
<feature type="domain" description="Major facilitator superfamily (MFS) profile" evidence="7">
    <location>
        <begin position="14"/>
        <end position="388"/>
    </location>
</feature>
<feature type="transmembrane region" description="Helical" evidence="6">
    <location>
        <begin position="211"/>
        <end position="233"/>
    </location>
</feature>
<feature type="transmembrane region" description="Helical" evidence="6">
    <location>
        <begin position="80"/>
        <end position="99"/>
    </location>
</feature>
<evidence type="ECO:0000313" key="9">
    <source>
        <dbReference type="Proteomes" id="UP001597353"/>
    </source>
</evidence>
<keyword evidence="4 6" id="KW-1133">Transmembrane helix</keyword>
<dbReference type="Gene3D" id="1.20.1250.20">
    <property type="entry name" value="MFS general substrate transporter like domains"/>
    <property type="match status" value="1"/>
</dbReference>
<dbReference type="InterPro" id="IPR011701">
    <property type="entry name" value="MFS"/>
</dbReference>
<feature type="transmembrane region" description="Helical" evidence="6">
    <location>
        <begin position="339"/>
        <end position="360"/>
    </location>
</feature>
<reference evidence="9" key="1">
    <citation type="journal article" date="2019" name="Int. J. Syst. Evol. Microbiol.">
        <title>The Global Catalogue of Microorganisms (GCM) 10K type strain sequencing project: providing services to taxonomists for standard genome sequencing and annotation.</title>
        <authorList>
            <consortium name="The Broad Institute Genomics Platform"/>
            <consortium name="The Broad Institute Genome Sequencing Center for Infectious Disease"/>
            <person name="Wu L."/>
            <person name="Ma J."/>
        </authorList>
    </citation>
    <scope>NUCLEOTIDE SEQUENCE [LARGE SCALE GENOMIC DNA]</scope>
    <source>
        <strain evidence="9">CGMCC 4.7242</strain>
    </source>
</reference>
<evidence type="ECO:0000256" key="6">
    <source>
        <dbReference type="SAM" id="Phobius"/>
    </source>
</evidence>
<dbReference type="PANTHER" id="PTHR43124">
    <property type="entry name" value="PURINE EFFLUX PUMP PBUE"/>
    <property type="match status" value="1"/>
</dbReference>
<feature type="transmembrane region" description="Helical" evidence="6">
    <location>
        <begin position="105"/>
        <end position="130"/>
    </location>
</feature>
<comment type="caution">
    <text evidence="8">The sequence shown here is derived from an EMBL/GenBank/DDBJ whole genome shotgun (WGS) entry which is preliminary data.</text>
</comment>
<feature type="transmembrane region" description="Helical" evidence="6">
    <location>
        <begin position="54"/>
        <end position="73"/>
    </location>
</feature>
<evidence type="ECO:0000259" key="7">
    <source>
        <dbReference type="PROSITE" id="PS50850"/>
    </source>
</evidence>
<feature type="transmembrane region" description="Helical" evidence="6">
    <location>
        <begin position="245"/>
        <end position="265"/>
    </location>
</feature>
<feature type="transmembrane region" description="Helical" evidence="6">
    <location>
        <begin position="142"/>
        <end position="160"/>
    </location>
</feature>
<evidence type="ECO:0000256" key="3">
    <source>
        <dbReference type="ARBA" id="ARBA00022692"/>
    </source>
</evidence>
<evidence type="ECO:0000313" key="8">
    <source>
        <dbReference type="EMBL" id="MFD1913017.1"/>
    </source>
</evidence>
<dbReference type="Proteomes" id="UP001597353">
    <property type="component" value="Unassembled WGS sequence"/>
</dbReference>
<gene>
    <name evidence="8" type="ORF">ACFSGJ_12420</name>
</gene>
<feature type="transmembrane region" description="Helical" evidence="6">
    <location>
        <begin position="366"/>
        <end position="385"/>
    </location>
</feature>
<dbReference type="RefSeq" id="WP_390262154.1">
    <property type="nucleotide sequence ID" value="NZ_JBHUGH010000009.1"/>
</dbReference>
<feature type="transmembrane region" description="Helical" evidence="6">
    <location>
        <begin position="272"/>
        <end position="291"/>
    </location>
</feature>
<proteinExistence type="predicted"/>
<dbReference type="Pfam" id="PF07690">
    <property type="entry name" value="MFS_1"/>
    <property type="match status" value="1"/>
</dbReference>
<organism evidence="8 9">
    <name type="scientific">Halodurantibacterium flavum</name>
    <dbReference type="NCBI Taxonomy" id="1382802"/>
    <lineage>
        <taxon>Bacteria</taxon>
        <taxon>Pseudomonadati</taxon>
        <taxon>Pseudomonadota</taxon>
        <taxon>Alphaproteobacteria</taxon>
        <taxon>Rhodobacterales</taxon>
        <taxon>Paracoccaceae</taxon>
        <taxon>Halodurantibacterium</taxon>
    </lineage>
</organism>
<sequence>MTSASQPQSGTGIILLALAMGGFSIGTTEFAAMSLVPYYSADLGISEAEASHAISAYALGVVVGAPLISAFGARMSRKRLLILLMLAFGLANVLAALAPEYRSMVLFRFFSGVPHGAYFGVASLLAASLVPQNRRTWAVSRVMMGLTVATVVGVPAASLMGQHLGWRWGFGVVGLLAMITVTLLMRHAPDDRGDPTASPLSELSALGRRQVWLTLLTGAVGFGGLFAVYTYVASTLLSVTQAPEWTVPVVLMIFGLGMLTGTVVVGRIADRGLMRTAAGIIVTSFVMLMIYPMASGSVWTLAPTVFMIGASGSLGLVLQTRLMDVAGRAQTLAAALNHSAFNAANALGPWLASLAISAGYGFESSGYVGAALAVCGLLMLGISVWDQRRSEALSPC</sequence>
<feature type="transmembrane region" description="Helical" evidence="6">
    <location>
        <begin position="297"/>
        <end position="318"/>
    </location>
</feature>
<accession>A0ABW4S7L6</accession>
<keyword evidence="2" id="KW-1003">Cell membrane</keyword>
<keyword evidence="9" id="KW-1185">Reference proteome</keyword>
<dbReference type="InterPro" id="IPR020846">
    <property type="entry name" value="MFS_dom"/>
</dbReference>
<dbReference type="PANTHER" id="PTHR43124:SF3">
    <property type="entry name" value="CHLORAMPHENICOL EFFLUX PUMP RV0191"/>
    <property type="match status" value="1"/>
</dbReference>
<keyword evidence="3 6" id="KW-0812">Transmembrane</keyword>
<protein>
    <submittedName>
        <fullName evidence="8">MFS transporter</fullName>
    </submittedName>
</protein>
<name>A0ABW4S7L6_9RHOB</name>
<evidence type="ECO:0000256" key="5">
    <source>
        <dbReference type="ARBA" id="ARBA00023136"/>
    </source>
</evidence>
<comment type="subcellular location">
    <subcellularLocation>
        <location evidence="1">Cell membrane</location>
        <topology evidence="1">Multi-pass membrane protein</topology>
    </subcellularLocation>
</comment>
<dbReference type="PROSITE" id="PS50850">
    <property type="entry name" value="MFS"/>
    <property type="match status" value="1"/>
</dbReference>